<dbReference type="InterPro" id="IPR058240">
    <property type="entry name" value="rSAM_sf"/>
</dbReference>
<keyword evidence="9" id="KW-0819">tRNA processing</keyword>
<evidence type="ECO:0000259" key="17">
    <source>
        <dbReference type="PROSITE" id="PS51449"/>
    </source>
</evidence>
<comment type="function">
    <text evidence="2">Catalyzes the methylthiolation of N6-threonylcarbamoyladenosine (t(6)A), leading to the formation of 2-methylthio-N6-threonylcarbamoyladenosine (ms(2)t(6)A) at position 37 in tRNAs that read codons beginning with adenine.</text>
</comment>
<dbReference type="PROSITE" id="PS51918">
    <property type="entry name" value="RADICAL_SAM"/>
    <property type="match status" value="1"/>
</dbReference>
<evidence type="ECO:0000256" key="9">
    <source>
        <dbReference type="ARBA" id="ARBA00022694"/>
    </source>
</evidence>
<evidence type="ECO:0000256" key="11">
    <source>
        <dbReference type="ARBA" id="ARBA00023004"/>
    </source>
</evidence>
<evidence type="ECO:0000256" key="4">
    <source>
        <dbReference type="ARBA" id="ARBA00013273"/>
    </source>
</evidence>
<sequence>MDIEDLPSDLKSIREYGRHFVKARLRTTAHSEEESLNLSVPSIIPEKYRVFVQTWGCAHNTSDSEYMAGLLAKYGYRVTLGGSFDTPSKPVNFSNTSQNCNTSDDVTAPTCNCGSGDLTACCQTSKTLEKEAAIDRSSDDGNEDNSCAYPDARSKRDKKAKEAADLWVLNSCTVKGPAEDHFRNAVTDGLRLGKFVVVAGCVPQSRPGANYLKGVSVIGVQQIDRIVEVVEETLQGHTVRFLDKKWSNSDHADDIVQRRRLGGAALDLPKIRRNPLIEILAVSTGCLNACTYCKTKHARGVLASYPIDELLTRAKQAFSEGIKEIWLTSEDLGAYGRDLDRATSCLSCPSMAERFPNCLTLADLLAGLVRLIPAGCMLRLGMTNPPYILEQLEEIAEVLQHPRVYAFLHIPVQSGSDVVLDAMKREYTVDEFAHVVDFLLPKVHAPPLVPEASPGAVNGSGSLTIATDIICGFPNETEDEFEGTVQLIDRFKFPVLYINQFFARPGTPAANMPRKATTAEVKRRTRRLHDLFRTYHPYADRIGGLVRVLVTETSTDGRYWVGHTKAYEQVLVPKVPEVYGRIILVRIVECDKFHMRSDIVDHGPFDSLVPNNSDSSALELILLKPLVHNRVELSSGDRTVSVEKCATRTKSDFHKPYWLFHLLLIALVYAVLKFCESQGYVNFDRLAKSWVS</sequence>
<keyword evidence="7" id="KW-0808">Transferase</keyword>
<dbReference type="NCBIfam" id="TIGR01578">
    <property type="entry name" value="MiaB-like-B"/>
    <property type="match status" value="1"/>
</dbReference>
<evidence type="ECO:0000256" key="5">
    <source>
        <dbReference type="ARBA" id="ARBA00018810"/>
    </source>
</evidence>
<keyword evidence="11" id="KW-0408">Iron</keyword>
<proteinExistence type="inferred from homology"/>
<feature type="domain" description="MTTase N-terminal" evidence="17">
    <location>
        <begin position="48"/>
        <end position="235"/>
    </location>
</feature>
<protein>
    <recommendedName>
        <fullName evidence="5">Threonylcarbamoyladenosine tRNA methylthiotransferase</fullName>
        <ecNumber evidence="4">2.8.4.5</ecNumber>
    </recommendedName>
    <alternativeName>
        <fullName evidence="13">tRNA-t(6)A37 methylthiotransferase</fullName>
    </alternativeName>
</protein>
<evidence type="ECO:0000256" key="2">
    <source>
        <dbReference type="ARBA" id="ARBA00002399"/>
    </source>
</evidence>
<dbReference type="GO" id="GO:0035598">
    <property type="term" value="F:tRNA (N(6)-L-threonylcarbamoyladenosine(37)-C(2))-methylthiotransferase activity"/>
    <property type="evidence" value="ECO:0007669"/>
    <property type="project" value="UniProtKB-EC"/>
</dbReference>
<dbReference type="Gene3D" id="3.80.30.20">
    <property type="entry name" value="tm_1862 like domain"/>
    <property type="match status" value="1"/>
</dbReference>
<evidence type="ECO:0000256" key="15">
    <source>
        <dbReference type="SAM" id="MobiDB-lite"/>
    </source>
</evidence>
<dbReference type="SFLD" id="SFLDS00029">
    <property type="entry name" value="Radical_SAM"/>
    <property type="match status" value="1"/>
</dbReference>
<comment type="catalytic activity">
    <reaction evidence="14">
        <text>N(6)-L-threonylcarbamoyladenosine(37) in tRNA + (sulfur carrier)-SH + AH2 + 2 S-adenosyl-L-methionine = 2-methylsulfanyl-N(6)-L-threonylcarbamoyladenosine(37) in tRNA + (sulfur carrier)-H + 5'-deoxyadenosine + L-methionine + A + S-adenosyl-L-homocysteine + 2 H(+)</text>
        <dbReference type="Rhea" id="RHEA:37075"/>
        <dbReference type="Rhea" id="RHEA-COMP:10163"/>
        <dbReference type="Rhea" id="RHEA-COMP:11092"/>
        <dbReference type="Rhea" id="RHEA-COMP:14737"/>
        <dbReference type="Rhea" id="RHEA-COMP:14739"/>
        <dbReference type="ChEBI" id="CHEBI:13193"/>
        <dbReference type="ChEBI" id="CHEBI:15378"/>
        <dbReference type="ChEBI" id="CHEBI:17319"/>
        <dbReference type="ChEBI" id="CHEBI:17499"/>
        <dbReference type="ChEBI" id="CHEBI:29917"/>
        <dbReference type="ChEBI" id="CHEBI:57844"/>
        <dbReference type="ChEBI" id="CHEBI:57856"/>
        <dbReference type="ChEBI" id="CHEBI:59789"/>
        <dbReference type="ChEBI" id="CHEBI:64428"/>
        <dbReference type="ChEBI" id="CHEBI:74418"/>
        <dbReference type="ChEBI" id="CHEBI:74420"/>
        <dbReference type="EC" id="2.8.4.5"/>
    </reaction>
</comment>
<dbReference type="PROSITE" id="PS01278">
    <property type="entry name" value="MTTASE_RADICAL"/>
    <property type="match status" value="1"/>
</dbReference>
<name>A0A504YUX4_FASGI</name>
<evidence type="ECO:0000259" key="16">
    <source>
        <dbReference type="PROSITE" id="PS50926"/>
    </source>
</evidence>
<evidence type="ECO:0000256" key="7">
    <source>
        <dbReference type="ARBA" id="ARBA00022679"/>
    </source>
</evidence>
<dbReference type="SFLD" id="SFLDG01082">
    <property type="entry name" value="B12-binding_domain_containing"/>
    <property type="match status" value="1"/>
</dbReference>
<accession>A0A504YUX4</accession>
<keyword evidence="20" id="KW-1185">Reference proteome</keyword>
<dbReference type="InterPro" id="IPR038135">
    <property type="entry name" value="Methylthiotransferase_N_sf"/>
</dbReference>
<dbReference type="InterPro" id="IPR007197">
    <property type="entry name" value="rSAM"/>
</dbReference>
<comment type="cofactor">
    <cofactor evidence="1">
        <name>[4Fe-4S] cluster</name>
        <dbReference type="ChEBI" id="CHEBI:49883"/>
    </cofactor>
</comment>
<evidence type="ECO:0000259" key="18">
    <source>
        <dbReference type="PROSITE" id="PS51918"/>
    </source>
</evidence>
<evidence type="ECO:0000256" key="1">
    <source>
        <dbReference type="ARBA" id="ARBA00001966"/>
    </source>
</evidence>
<dbReference type="EC" id="2.8.4.5" evidence="4"/>
<dbReference type="Pfam" id="PF04055">
    <property type="entry name" value="Radical_SAM"/>
    <property type="match status" value="1"/>
</dbReference>
<dbReference type="GO" id="GO:0005783">
    <property type="term" value="C:endoplasmic reticulum"/>
    <property type="evidence" value="ECO:0007669"/>
    <property type="project" value="TreeGrafter"/>
</dbReference>
<dbReference type="STRING" id="46835.A0A504YUX4"/>
<feature type="domain" description="Radical SAM core" evidence="18">
    <location>
        <begin position="272"/>
        <end position="539"/>
    </location>
</feature>
<dbReference type="PANTHER" id="PTHR11918">
    <property type="entry name" value="RADICAL SAM PROTEINS"/>
    <property type="match status" value="1"/>
</dbReference>
<evidence type="ECO:0000256" key="3">
    <source>
        <dbReference type="ARBA" id="ARBA00008616"/>
    </source>
</evidence>
<comment type="similarity">
    <text evidence="3">Belongs to the methylthiotransferase family. CDKAL1 subfamily.</text>
</comment>
<dbReference type="InterPro" id="IPR006466">
    <property type="entry name" value="MiaB-like_arc_euk"/>
</dbReference>
<dbReference type="AlphaFoldDB" id="A0A504YUX4"/>
<feature type="region of interest" description="Disordered" evidence="15">
    <location>
        <begin position="133"/>
        <end position="154"/>
    </location>
</feature>
<organism evidence="19 20">
    <name type="scientific">Fasciola gigantica</name>
    <name type="common">Giant liver fluke</name>
    <dbReference type="NCBI Taxonomy" id="46835"/>
    <lineage>
        <taxon>Eukaryota</taxon>
        <taxon>Metazoa</taxon>
        <taxon>Spiralia</taxon>
        <taxon>Lophotrochozoa</taxon>
        <taxon>Platyhelminthes</taxon>
        <taxon>Trematoda</taxon>
        <taxon>Digenea</taxon>
        <taxon>Plagiorchiida</taxon>
        <taxon>Echinostomata</taxon>
        <taxon>Echinostomatoidea</taxon>
        <taxon>Fasciolidae</taxon>
        <taxon>Fasciola</taxon>
    </lineage>
</organism>
<keyword evidence="8" id="KW-0949">S-adenosyl-L-methionine</keyword>
<dbReference type="EMBL" id="SUNJ01002729">
    <property type="protein sequence ID" value="TPP65752.1"/>
    <property type="molecule type" value="Genomic_DNA"/>
</dbReference>
<evidence type="ECO:0000313" key="19">
    <source>
        <dbReference type="EMBL" id="TPP65752.1"/>
    </source>
</evidence>
<keyword evidence="6" id="KW-0004">4Fe-4S</keyword>
<gene>
    <name evidence="19" type="ORF">FGIG_05881</name>
</gene>
<dbReference type="InterPro" id="IPR002792">
    <property type="entry name" value="TRAM_dom"/>
</dbReference>
<dbReference type="SUPFAM" id="SSF102114">
    <property type="entry name" value="Radical SAM enzymes"/>
    <property type="match status" value="1"/>
</dbReference>
<dbReference type="Gene3D" id="3.40.50.12160">
    <property type="entry name" value="Methylthiotransferase, N-terminal domain"/>
    <property type="match status" value="1"/>
</dbReference>
<evidence type="ECO:0000256" key="13">
    <source>
        <dbReference type="ARBA" id="ARBA00031213"/>
    </source>
</evidence>
<reference evidence="19 20" key="1">
    <citation type="submission" date="2019-04" db="EMBL/GenBank/DDBJ databases">
        <title>Annotation for the trematode Fasciola gigantica.</title>
        <authorList>
            <person name="Choi Y.-J."/>
        </authorList>
    </citation>
    <scope>NUCLEOTIDE SEQUENCE [LARGE SCALE GENOMIC DNA]</scope>
    <source>
        <strain evidence="19">Uganda_cow_1</strain>
    </source>
</reference>
<evidence type="ECO:0000256" key="14">
    <source>
        <dbReference type="ARBA" id="ARBA00051661"/>
    </source>
</evidence>
<dbReference type="GO" id="GO:0046872">
    <property type="term" value="F:metal ion binding"/>
    <property type="evidence" value="ECO:0007669"/>
    <property type="project" value="UniProtKB-KW"/>
</dbReference>
<dbReference type="PROSITE" id="PS51449">
    <property type="entry name" value="MTTASE_N"/>
    <property type="match status" value="1"/>
</dbReference>
<evidence type="ECO:0000313" key="20">
    <source>
        <dbReference type="Proteomes" id="UP000316759"/>
    </source>
</evidence>
<dbReference type="GO" id="GO:0051539">
    <property type="term" value="F:4 iron, 4 sulfur cluster binding"/>
    <property type="evidence" value="ECO:0007669"/>
    <property type="project" value="UniProtKB-KW"/>
</dbReference>
<dbReference type="Proteomes" id="UP000316759">
    <property type="component" value="Unassembled WGS sequence"/>
</dbReference>
<dbReference type="PROSITE" id="PS50926">
    <property type="entry name" value="TRAM"/>
    <property type="match status" value="1"/>
</dbReference>
<dbReference type="InterPro" id="IPR006638">
    <property type="entry name" value="Elp3/MiaA/NifB-like_rSAM"/>
</dbReference>
<evidence type="ECO:0000256" key="10">
    <source>
        <dbReference type="ARBA" id="ARBA00022723"/>
    </source>
</evidence>
<keyword evidence="10" id="KW-0479">Metal-binding</keyword>
<keyword evidence="12" id="KW-0411">Iron-sulfur</keyword>
<dbReference type="Pfam" id="PF00919">
    <property type="entry name" value="UPF0004"/>
    <property type="match status" value="1"/>
</dbReference>
<evidence type="ECO:0000256" key="6">
    <source>
        <dbReference type="ARBA" id="ARBA00022485"/>
    </source>
</evidence>
<dbReference type="InterPro" id="IPR023404">
    <property type="entry name" value="rSAM_horseshoe"/>
</dbReference>
<dbReference type="InterPro" id="IPR013848">
    <property type="entry name" value="Methylthiotransferase_N"/>
</dbReference>
<evidence type="ECO:0000256" key="8">
    <source>
        <dbReference type="ARBA" id="ARBA00022691"/>
    </source>
</evidence>
<dbReference type="SMART" id="SM00729">
    <property type="entry name" value="Elp3"/>
    <property type="match status" value="1"/>
</dbReference>
<evidence type="ECO:0000256" key="12">
    <source>
        <dbReference type="ARBA" id="ARBA00023014"/>
    </source>
</evidence>
<dbReference type="FunFam" id="3.80.30.20:FF:000002">
    <property type="entry name" value="threonylcarbamoyladenosine tRNA methylthiotransferase isoform X2"/>
    <property type="match status" value="1"/>
</dbReference>
<comment type="caution">
    <text evidence="19">The sequence shown here is derived from an EMBL/GenBank/DDBJ whole genome shotgun (WGS) entry which is preliminary data.</text>
</comment>
<dbReference type="OrthoDB" id="1730074at2759"/>
<feature type="domain" description="TRAM" evidence="16">
    <location>
        <begin position="539"/>
        <end position="601"/>
    </location>
</feature>
<dbReference type="InterPro" id="IPR020612">
    <property type="entry name" value="Methylthiotransferase_CS"/>
</dbReference>
<dbReference type="PANTHER" id="PTHR11918:SF45">
    <property type="entry name" value="THREONYLCARBAMOYLADENOSINE TRNA METHYLTHIOTRANSFERASE"/>
    <property type="match status" value="1"/>
</dbReference>